<evidence type="ECO:0000313" key="4">
    <source>
        <dbReference type="Proteomes" id="UP000323917"/>
    </source>
</evidence>
<evidence type="ECO:0000256" key="1">
    <source>
        <dbReference type="SAM" id="Coils"/>
    </source>
</evidence>
<sequence>MALILQIVLAIVLLLGLVSVFLSAKNWHWSQFVLILFIMLTAVGFLILAAETMRIHRGLRAKLPGMESQLASLEQQNEVLLRGIEEDKGIIQLEHRLQMLTRDRGRAWRQVAPAGALNEKGQIEVSIANPKPHGLDAETIVYLFESGNANPANPADGRQFLGEFKVVESSETGVVLESTQLLDQRTGERLARSEGPWSLYESMPSDKYDTFAGIEEAELRKRLPAAVVEQYLRHGQEATPDDDPSDVIGFDENDVRLGPNEMDKAVKKVYNRPLRDYTFLFAELGRQKAVLLAKRDALIEDNAKWAATLASAEKLSEFREQEIKLLEEDLAGMKKDRKAIDEHLKAVSQSLKNARELIDSLLAENSSLADRLAARVQELRQIIDSTVPATAAIGIP</sequence>
<dbReference type="EMBL" id="CP042913">
    <property type="protein sequence ID" value="QEG37754.1"/>
    <property type="molecule type" value="Genomic_DNA"/>
</dbReference>
<keyword evidence="2" id="KW-0812">Transmembrane</keyword>
<name>A0A5B9QG43_9BACT</name>
<keyword evidence="2" id="KW-0472">Membrane</keyword>
<dbReference type="Proteomes" id="UP000323917">
    <property type="component" value="Chromosome"/>
</dbReference>
<dbReference type="KEGG" id="bgok:Pr1d_51010"/>
<dbReference type="AlphaFoldDB" id="A0A5B9QG43"/>
<evidence type="ECO:0000256" key="2">
    <source>
        <dbReference type="SAM" id="Phobius"/>
    </source>
</evidence>
<feature type="transmembrane region" description="Helical" evidence="2">
    <location>
        <begin position="33"/>
        <end position="50"/>
    </location>
</feature>
<organism evidence="3 4">
    <name type="scientific">Bythopirellula goksoeyrii</name>
    <dbReference type="NCBI Taxonomy" id="1400387"/>
    <lineage>
        <taxon>Bacteria</taxon>
        <taxon>Pseudomonadati</taxon>
        <taxon>Planctomycetota</taxon>
        <taxon>Planctomycetia</taxon>
        <taxon>Pirellulales</taxon>
        <taxon>Lacipirellulaceae</taxon>
        <taxon>Bythopirellula</taxon>
    </lineage>
</organism>
<proteinExistence type="predicted"/>
<gene>
    <name evidence="3" type="ORF">Pr1d_51010</name>
</gene>
<reference evidence="3 4" key="1">
    <citation type="submission" date="2019-08" db="EMBL/GenBank/DDBJ databases">
        <title>Deep-cultivation of Planctomycetes and their phenomic and genomic characterization uncovers novel biology.</title>
        <authorList>
            <person name="Wiegand S."/>
            <person name="Jogler M."/>
            <person name="Boedeker C."/>
            <person name="Pinto D."/>
            <person name="Vollmers J."/>
            <person name="Rivas-Marin E."/>
            <person name="Kohn T."/>
            <person name="Peeters S.H."/>
            <person name="Heuer A."/>
            <person name="Rast P."/>
            <person name="Oberbeckmann S."/>
            <person name="Bunk B."/>
            <person name="Jeske O."/>
            <person name="Meyerdierks A."/>
            <person name="Storesund J.E."/>
            <person name="Kallscheuer N."/>
            <person name="Luecker S."/>
            <person name="Lage O.M."/>
            <person name="Pohl T."/>
            <person name="Merkel B.J."/>
            <person name="Hornburger P."/>
            <person name="Mueller R.-W."/>
            <person name="Bruemmer F."/>
            <person name="Labrenz M."/>
            <person name="Spormann A.M."/>
            <person name="Op den Camp H."/>
            <person name="Overmann J."/>
            <person name="Amann R."/>
            <person name="Jetten M.S.M."/>
            <person name="Mascher T."/>
            <person name="Medema M.H."/>
            <person name="Devos D.P."/>
            <person name="Kaster A.-K."/>
            <person name="Ovreas L."/>
            <person name="Rohde M."/>
            <person name="Galperin M.Y."/>
            <person name="Jogler C."/>
        </authorList>
    </citation>
    <scope>NUCLEOTIDE SEQUENCE [LARGE SCALE GENOMIC DNA]</scope>
    <source>
        <strain evidence="3 4">Pr1d</strain>
    </source>
</reference>
<accession>A0A5B9QG43</accession>
<protein>
    <submittedName>
        <fullName evidence="3">Uncharacterized protein</fullName>
    </submittedName>
</protein>
<feature type="coiled-coil region" evidence="1">
    <location>
        <begin position="309"/>
        <end position="371"/>
    </location>
</feature>
<keyword evidence="4" id="KW-1185">Reference proteome</keyword>
<keyword evidence="1" id="KW-0175">Coiled coil</keyword>
<keyword evidence="2" id="KW-1133">Transmembrane helix</keyword>
<evidence type="ECO:0000313" key="3">
    <source>
        <dbReference type="EMBL" id="QEG37754.1"/>
    </source>
</evidence>